<evidence type="ECO:0000313" key="3">
    <source>
        <dbReference type="WBParaSite" id="GPUH_0000403001-mRNA-1"/>
    </source>
</evidence>
<dbReference type="WBParaSite" id="GPUH_0000403001-mRNA-1">
    <property type="protein sequence ID" value="GPUH_0000403001-mRNA-1"/>
    <property type="gene ID" value="GPUH_0000403001"/>
</dbReference>
<accession>A0A183D5N2</accession>
<gene>
    <name evidence="1" type="ORF">GPUH_LOCUS4022</name>
</gene>
<organism evidence="3">
    <name type="scientific">Gongylonema pulchrum</name>
    <dbReference type="NCBI Taxonomy" id="637853"/>
    <lineage>
        <taxon>Eukaryota</taxon>
        <taxon>Metazoa</taxon>
        <taxon>Ecdysozoa</taxon>
        <taxon>Nematoda</taxon>
        <taxon>Chromadorea</taxon>
        <taxon>Rhabditida</taxon>
        <taxon>Spirurina</taxon>
        <taxon>Spiruromorpha</taxon>
        <taxon>Spiruroidea</taxon>
        <taxon>Gongylonematidae</taxon>
        <taxon>Gongylonema</taxon>
    </lineage>
</organism>
<keyword evidence="2" id="KW-1185">Reference proteome</keyword>
<proteinExistence type="predicted"/>
<sequence length="143" mass="16132">MAQTESKEVLENTEVIISILKRKKKTAPQLFRRRLATFLTYVIPVNLLDLIVFADALALLVNWCISAKESWTYAESTSLNIFLYDASVLEDAVRCSVQTVSPLCSKVYLLFFLYHSAVIPNFGAVTSQAPFSSSTMSRKHSRF</sequence>
<dbReference type="EMBL" id="UYRT01007266">
    <property type="protein sequence ID" value="VDK41960.1"/>
    <property type="molecule type" value="Genomic_DNA"/>
</dbReference>
<evidence type="ECO:0000313" key="1">
    <source>
        <dbReference type="EMBL" id="VDK41960.1"/>
    </source>
</evidence>
<reference evidence="1 2" key="2">
    <citation type="submission" date="2018-11" db="EMBL/GenBank/DDBJ databases">
        <authorList>
            <consortium name="Pathogen Informatics"/>
        </authorList>
    </citation>
    <scope>NUCLEOTIDE SEQUENCE [LARGE SCALE GENOMIC DNA]</scope>
</reference>
<dbReference type="AlphaFoldDB" id="A0A183D5N2"/>
<dbReference type="Proteomes" id="UP000271098">
    <property type="component" value="Unassembled WGS sequence"/>
</dbReference>
<name>A0A183D5N2_9BILA</name>
<evidence type="ECO:0000313" key="2">
    <source>
        <dbReference type="Proteomes" id="UP000271098"/>
    </source>
</evidence>
<reference evidence="3" key="1">
    <citation type="submission" date="2016-06" db="UniProtKB">
        <authorList>
            <consortium name="WormBaseParasite"/>
        </authorList>
    </citation>
    <scope>IDENTIFICATION</scope>
</reference>
<protein>
    <submittedName>
        <fullName evidence="3">G_PROTEIN_RECEP_F1_2 domain-containing protein</fullName>
    </submittedName>
</protein>